<evidence type="ECO:0008006" key="3">
    <source>
        <dbReference type="Google" id="ProtNLM"/>
    </source>
</evidence>
<dbReference type="RefSeq" id="WP_182043420.1">
    <property type="nucleotide sequence ID" value="NZ_JACDZE010000002.1"/>
</dbReference>
<name>A0A838ZP49_9FLAO</name>
<dbReference type="Gene3D" id="1.25.40.10">
    <property type="entry name" value="Tetratricopeptide repeat domain"/>
    <property type="match status" value="1"/>
</dbReference>
<dbReference type="Proteomes" id="UP000552241">
    <property type="component" value="Unassembled WGS sequence"/>
</dbReference>
<gene>
    <name evidence="1" type="ORF">HU137_08520</name>
</gene>
<dbReference type="EMBL" id="JACDZE010000002">
    <property type="protein sequence ID" value="MBA5629810.1"/>
    <property type="molecule type" value="Genomic_DNA"/>
</dbReference>
<evidence type="ECO:0000313" key="2">
    <source>
        <dbReference type="Proteomes" id="UP000552241"/>
    </source>
</evidence>
<organism evidence="1 2">
    <name type="scientific">Moheibacter lacus</name>
    <dbReference type="NCBI Taxonomy" id="2745851"/>
    <lineage>
        <taxon>Bacteria</taxon>
        <taxon>Pseudomonadati</taxon>
        <taxon>Bacteroidota</taxon>
        <taxon>Flavobacteriia</taxon>
        <taxon>Flavobacteriales</taxon>
        <taxon>Weeksellaceae</taxon>
        <taxon>Moheibacter</taxon>
    </lineage>
</organism>
<sequence length="167" mass="20042">MNEKIEELEGKFRYADQLIADNELEEAKALLFSLIEEEPRFGKAYNHIGWIYETKEKRYREAEELYKQAMEFTPDYPAPYINYLYLLNTELRGEEAEAHIQKAKNVVGINKISLWTEWAYMLEYTGRFEESIEKYKEIIPMQNNLEKLEQLKTDIERVRKKADMLKL</sequence>
<evidence type="ECO:0000313" key="1">
    <source>
        <dbReference type="EMBL" id="MBA5629810.1"/>
    </source>
</evidence>
<dbReference type="AlphaFoldDB" id="A0A838ZP49"/>
<dbReference type="InterPro" id="IPR011990">
    <property type="entry name" value="TPR-like_helical_dom_sf"/>
</dbReference>
<protein>
    <recommendedName>
        <fullName evidence="3">Tetratricopeptide repeat-containing protein</fullName>
    </recommendedName>
</protein>
<dbReference type="SUPFAM" id="SSF48452">
    <property type="entry name" value="TPR-like"/>
    <property type="match status" value="1"/>
</dbReference>
<dbReference type="SMART" id="SM00028">
    <property type="entry name" value="TPR"/>
    <property type="match status" value="2"/>
</dbReference>
<accession>A0A838ZP49</accession>
<proteinExistence type="predicted"/>
<comment type="caution">
    <text evidence="1">The sequence shown here is derived from an EMBL/GenBank/DDBJ whole genome shotgun (WGS) entry which is preliminary data.</text>
</comment>
<dbReference type="InterPro" id="IPR019734">
    <property type="entry name" value="TPR_rpt"/>
</dbReference>
<keyword evidence="2" id="KW-1185">Reference proteome</keyword>
<reference evidence="1 2" key="1">
    <citation type="submission" date="2020-07" db="EMBL/GenBank/DDBJ databases">
        <title>Moheibacter lacus sp. nov., a member of the family Flavobacteriaceae isolated from freshwater lake sediment.</title>
        <authorList>
            <person name="Liu Y."/>
        </authorList>
    </citation>
    <scope>NUCLEOTIDE SEQUENCE [LARGE SCALE GENOMIC DNA]</scope>
    <source>
        <strain evidence="1 2">BDHS18</strain>
    </source>
</reference>